<dbReference type="Proteomes" id="UP000663889">
    <property type="component" value="Unassembled WGS sequence"/>
</dbReference>
<dbReference type="PANTHER" id="PTHR16099:SF5">
    <property type="entry name" value="NUCLEOTIDE TRIPHOSPHATE DIPHOSPHATASE NUDT15"/>
    <property type="match status" value="1"/>
</dbReference>
<dbReference type="InterPro" id="IPR020476">
    <property type="entry name" value="Nudix_hydrolase"/>
</dbReference>
<evidence type="ECO:0000313" key="4">
    <source>
        <dbReference type="EMBL" id="CAF0982020.1"/>
    </source>
</evidence>
<dbReference type="Proteomes" id="UP000663882">
    <property type="component" value="Unassembled WGS sequence"/>
</dbReference>
<dbReference type="EMBL" id="CAJNOT010000693">
    <property type="protein sequence ID" value="CAF1057285.1"/>
    <property type="molecule type" value="Genomic_DNA"/>
</dbReference>
<protein>
    <recommendedName>
        <fullName evidence="3">Nudix hydrolase domain-containing protein</fullName>
    </recommendedName>
</protein>
<dbReference type="Proteomes" id="UP000663854">
    <property type="component" value="Unassembled WGS sequence"/>
</dbReference>
<dbReference type="GO" id="GO:0035539">
    <property type="term" value="F:8-oxo-7,8-dihydrodeoxyguanosine triphosphate pyrophosphatase activity"/>
    <property type="evidence" value="ECO:0007669"/>
    <property type="project" value="TreeGrafter"/>
</dbReference>
<evidence type="ECO:0000313" key="13">
    <source>
        <dbReference type="Proteomes" id="UP000663889"/>
    </source>
</evidence>
<dbReference type="PROSITE" id="PS00893">
    <property type="entry name" value="NUDIX_BOX"/>
    <property type="match status" value="1"/>
</dbReference>
<dbReference type="EMBL" id="CAJOAX010010151">
    <property type="protein sequence ID" value="CAF4069984.1"/>
    <property type="molecule type" value="Genomic_DNA"/>
</dbReference>
<dbReference type="Pfam" id="PF00293">
    <property type="entry name" value="NUDIX"/>
    <property type="match status" value="1"/>
</dbReference>
<dbReference type="CDD" id="cd04678">
    <property type="entry name" value="NUDIX_MTH2_Nudt15"/>
    <property type="match status" value="1"/>
</dbReference>
<evidence type="ECO:0000313" key="6">
    <source>
        <dbReference type="EMBL" id="CAF1057285.1"/>
    </source>
</evidence>
<dbReference type="SUPFAM" id="SSF55811">
    <property type="entry name" value="Nudix"/>
    <property type="match status" value="1"/>
</dbReference>
<sequence length="151" mass="17257">MSLSLRPLVGIGVIVVYPSRYPEHVLVSERLSSHGKGCYQLPGGHLEYGESFEECAQRELKEETNLDSSSFKLVHVTNTIFSQEDGQSKHYVTLFMKTIINDDSALKCVEPHKNSNWIWIKWKNLNQMKLFAPLQQAVNNSNFNPFITDNI</sequence>
<dbReference type="InterPro" id="IPR020084">
    <property type="entry name" value="NUDIX_hydrolase_CS"/>
</dbReference>
<dbReference type="EMBL" id="CAJNOU010000780">
    <property type="protein sequence ID" value="CAF1086918.1"/>
    <property type="molecule type" value="Genomic_DNA"/>
</dbReference>
<dbReference type="InterPro" id="IPR015797">
    <property type="entry name" value="NUDIX_hydrolase-like_dom_sf"/>
</dbReference>
<proteinExistence type="inferred from homology"/>
<dbReference type="EMBL" id="CAJNOH010000280">
    <property type="protein sequence ID" value="CAF0982020.1"/>
    <property type="molecule type" value="Genomic_DNA"/>
</dbReference>
<dbReference type="Proteomes" id="UP000663823">
    <property type="component" value="Unassembled WGS sequence"/>
</dbReference>
<dbReference type="OrthoDB" id="447842at2759"/>
<evidence type="ECO:0000313" key="9">
    <source>
        <dbReference type="EMBL" id="CAF4030326.1"/>
    </source>
</evidence>
<dbReference type="EMBL" id="CAJOBE010010973">
    <property type="protein sequence ID" value="CAF4120711.1"/>
    <property type="molecule type" value="Genomic_DNA"/>
</dbReference>
<accession>A0A814N5A7</accession>
<evidence type="ECO:0000313" key="8">
    <source>
        <dbReference type="EMBL" id="CAF1284302.1"/>
    </source>
</evidence>
<evidence type="ECO:0000313" key="10">
    <source>
        <dbReference type="EMBL" id="CAF4069984.1"/>
    </source>
</evidence>
<comment type="caution">
    <text evidence="7">The sequence shown here is derived from an EMBL/GenBank/DDBJ whole genome shotgun (WGS) entry which is preliminary data.</text>
</comment>
<dbReference type="FunFam" id="3.90.79.10:FF:000060">
    <property type="entry name" value="Nudix hydrolase 1"/>
    <property type="match status" value="1"/>
</dbReference>
<dbReference type="InterPro" id="IPR000086">
    <property type="entry name" value="NUDIX_hydrolase_dom"/>
</dbReference>
<dbReference type="Gene3D" id="3.90.79.10">
    <property type="entry name" value="Nucleoside Triphosphate Pyrophosphohydrolase"/>
    <property type="match status" value="1"/>
</dbReference>
<dbReference type="EMBL" id="CAJNOL010001087">
    <property type="protein sequence ID" value="CAF1284302.1"/>
    <property type="molecule type" value="Genomic_DNA"/>
</dbReference>
<dbReference type="Proteomes" id="UP000663836">
    <property type="component" value="Unassembled WGS sequence"/>
</dbReference>
<dbReference type="EMBL" id="CAJNOO010000848">
    <property type="protein sequence ID" value="CAF1046889.1"/>
    <property type="molecule type" value="Genomic_DNA"/>
</dbReference>
<organism evidence="7 13">
    <name type="scientific">Rotaria sordida</name>
    <dbReference type="NCBI Taxonomy" id="392033"/>
    <lineage>
        <taxon>Eukaryota</taxon>
        <taxon>Metazoa</taxon>
        <taxon>Spiralia</taxon>
        <taxon>Gnathifera</taxon>
        <taxon>Rotifera</taxon>
        <taxon>Eurotatoria</taxon>
        <taxon>Bdelloidea</taxon>
        <taxon>Philodinida</taxon>
        <taxon>Philodinidae</taxon>
        <taxon>Rotaria</taxon>
    </lineage>
</organism>
<evidence type="ECO:0000256" key="1">
    <source>
        <dbReference type="ARBA" id="ARBA00022801"/>
    </source>
</evidence>
<reference evidence="7" key="1">
    <citation type="submission" date="2021-02" db="EMBL/GenBank/DDBJ databases">
        <authorList>
            <person name="Nowell W R."/>
        </authorList>
    </citation>
    <scope>NUCLEOTIDE SEQUENCE</scope>
</reference>
<evidence type="ECO:0000313" key="7">
    <source>
        <dbReference type="EMBL" id="CAF1086918.1"/>
    </source>
</evidence>
<dbReference type="AlphaFoldDB" id="A0A814N5A7"/>
<gene>
    <name evidence="11" type="ORF">FNK824_LOCUS32287</name>
    <name evidence="9" type="ORF">JBS370_LOCUS27917</name>
    <name evidence="8" type="ORF">JXQ802_LOCUS28657</name>
    <name evidence="10" type="ORF">OTI717_LOCUS32615</name>
    <name evidence="4" type="ORF">PYM288_LOCUS13666</name>
    <name evidence="5" type="ORF">RFH988_LOCUS16519</name>
    <name evidence="7" type="ORF">SEV965_LOCUS15155</name>
    <name evidence="6" type="ORF">ZHD862_LOCUS15377</name>
</gene>
<name>A0A814N5A7_9BILA</name>
<dbReference type="EMBL" id="CAJOBD010005411">
    <property type="protein sequence ID" value="CAF4030326.1"/>
    <property type="molecule type" value="Genomic_DNA"/>
</dbReference>
<dbReference type="GO" id="GO:0005829">
    <property type="term" value="C:cytosol"/>
    <property type="evidence" value="ECO:0007669"/>
    <property type="project" value="TreeGrafter"/>
</dbReference>
<keyword evidence="12" id="KW-1185">Reference proteome</keyword>
<dbReference type="Proteomes" id="UP000663864">
    <property type="component" value="Unassembled WGS sequence"/>
</dbReference>
<dbReference type="PRINTS" id="PR00502">
    <property type="entry name" value="NUDIXFAMILY"/>
</dbReference>
<dbReference type="PANTHER" id="PTHR16099">
    <property type="entry name" value="8-OXO-DGTP DIPHOSPHATES NUDT15"/>
    <property type="match status" value="1"/>
</dbReference>
<dbReference type="Proteomes" id="UP000663870">
    <property type="component" value="Unassembled WGS sequence"/>
</dbReference>
<evidence type="ECO:0000313" key="11">
    <source>
        <dbReference type="EMBL" id="CAF4120711.1"/>
    </source>
</evidence>
<keyword evidence="1 2" id="KW-0378">Hydrolase</keyword>
<dbReference type="GO" id="GO:0006203">
    <property type="term" value="P:dGTP catabolic process"/>
    <property type="evidence" value="ECO:0007669"/>
    <property type="project" value="TreeGrafter"/>
</dbReference>
<evidence type="ECO:0000313" key="12">
    <source>
        <dbReference type="Proteomes" id="UP000663870"/>
    </source>
</evidence>
<evidence type="ECO:0000256" key="2">
    <source>
        <dbReference type="RuleBase" id="RU003476"/>
    </source>
</evidence>
<evidence type="ECO:0000313" key="5">
    <source>
        <dbReference type="EMBL" id="CAF1046889.1"/>
    </source>
</evidence>
<comment type="similarity">
    <text evidence="2">Belongs to the Nudix hydrolase family.</text>
</comment>
<feature type="domain" description="Nudix hydrolase" evidence="3">
    <location>
        <begin position="4"/>
        <end position="144"/>
    </location>
</feature>
<dbReference type="PROSITE" id="PS51462">
    <property type="entry name" value="NUDIX"/>
    <property type="match status" value="1"/>
</dbReference>
<dbReference type="Proteomes" id="UP000663874">
    <property type="component" value="Unassembled WGS sequence"/>
</dbReference>
<evidence type="ECO:0000259" key="3">
    <source>
        <dbReference type="PROSITE" id="PS51462"/>
    </source>
</evidence>